<reference evidence="2 3" key="1">
    <citation type="submission" date="2022-05" db="EMBL/GenBank/DDBJ databases">
        <authorList>
            <consortium name="Genoscope - CEA"/>
            <person name="William W."/>
        </authorList>
    </citation>
    <scope>NUCLEOTIDE SEQUENCE [LARGE SCALE GENOMIC DNA]</scope>
</reference>
<comment type="caution">
    <text evidence="2">The sequence shown here is derived from an EMBL/GenBank/DDBJ whole genome shotgun (WGS) entry which is preliminary data.</text>
</comment>
<evidence type="ECO:0000256" key="1">
    <source>
        <dbReference type="SAM" id="SignalP"/>
    </source>
</evidence>
<feature type="signal peptide" evidence="1">
    <location>
        <begin position="1"/>
        <end position="17"/>
    </location>
</feature>
<keyword evidence="3" id="KW-1185">Reference proteome</keyword>
<gene>
    <name evidence="2" type="ORF">PLOB_00024685</name>
</gene>
<accession>A0ABN8RQW2</accession>
<protein>
    <submittedName>
        <fullName evidence="2">Uncharacterized protein</fullName>
    </submittedName>
</protein>
<evidence type="ECO:0000313" key="3">
    <source>
        <dbReference type="Proteomes" id="UP001159405"/>
    </source>
</evidence>
<organism evidence="2 3">
    <name type="scientific">Porites lobata</name>
    <dbReference type="NCBI Taxonomy" id="104759"/>
    <lineage>
        <taxon>Eukaryota</taxon>
        <taxon>Metazoa</taxon>
        <taxon>Cnidaria</taxon>
        <taxon>Anthozoa</taxon>
        <taxon>Hexacorallia</taxon>
        <taxon>Scleractinia</taxon>
        <taxon>Fungiina</taxon>
        <taxon>Poritidae</taxon>
        <taxon>Porites</taxon>
    </lineage>
</organism>
<evidence type="ECO:0000313" key="2">
    <source>
        <dbReference type="EMBL" id="CAH3181478.1"/>
    </source>
</evidence>
<name>A0ABN8RQW2_9CNID</name>
<dbReference type="Proteomes" id="UP001159405">
    <property type="component" value="Unassembled WGS sequence"/>
</dbReference>
<feature type="chain" id="PRO_5047479872" evidence="1">
    <location>
        <begin position="18"/>
        <end position="186"/>
    </location>
</feature>
<keyword evidence="1" id="KW-0732">Signal</keyword>
<sequence>MELFRCVFIFLVAFSSAVKVQSRKVSLSYAGPCQFKSDNYLRADYSATKSSLNSSQCEARADGSSKGNAESRFQLLEIKETKNKCIQFTHLDTGAKYALKVVNQSRVVFERYQGCSVTTPEEFLFVQELREEGDYRYFRYKPVDNPSMCLGKDINCNSPEKLFLVESGSSAADKVQRRCLFKRHFH</sequence>
<dbReference type="EMBL" id="CALNXK010000297">
    <property type="protein sequence ID" value="CAH3181478.1"/>
    <property type="molecule type" value="Genomic_DNA"/>
</dbReference>
<proteinExistence type="predicted"/>